<feature type="domain" description="Pseudouridine synthase RsuA/RluA-like" evidence="4">
    <location>
        <begin position="146"/>
        <end position="291"/>
    </location>
</feature>
<evidence type="ECO:0000313" key="5">
    <source>
        <dbReference type="EMBL" id="KAG2233031.1"/>
    </source>
</evidence>
<dbReference type="NCBIfam" id="TIGR00005">
    <property type="entry name" value="rluA_subfam"/>
    <property type="match status" value="1"/>
</dbReference>
<feature type="active site" evidence="1">
    <location>
        <position position="188"/>
    </location>
</feature>
<dbReference type="PROSITE" id="PS50889">
    <property type="entry name" value="S4"/>
    <property type="match status" value="1"/>
</dbReference>
<dbReference type="PANTHER" id="PTHR21600">
    <property type="entry name" value="MITOCHONDRIAL RNA PSEUDOURIDINE SYNTHASE"/>
    <property type="match status" value="1"/>
</dbReference>
<dbReference type="InterPro" id="IPR006145">
    <property type="entry name" value="PsdUridine_synth_RsuA/RluA"/>
</dbReference>
<evidence type="ECO:0000259" key="4">
    <source>
        <dbReference type="Pfam" id="PF00849"/>
    </source>
</evidence>
<dbReference type="Gene3D" id="3.30.2350.10">
    <property type="entry name" value="Pseudouridine synthase"/>
    <property type="match status" value="1"/>
</dbReference>
<dbReference type="InterPro" id="IPR020103">
    <property type="entry name" value="PsdUridine_synth_cat_dom_sf"/>
</dbReference>
<name>A0A8H7VSH9_9FUNG</name>
<dbReference type="GO" id="GO:0000455">
    <property type="term" value="P:enzyme-directed rRNA pseudouridine synthesis"/>
    <property type="evidence" value="ECO:0007669"/>
    <property type="project" value="TreeGrafter"/>
</dbReference>
<dbReference type="Proteomes" id="UP000613177">
    <property type="component" value="Unassembled WGS sequence"/>
</dbReference>
<organism evidence="5 6">
    <name type="scientific">Thamnidium elegans</name>
    <dbReference type="NCBI Taxonomy" id="101142"/>
    <lineage>
        <taxon>Eukaryota</taxon>
        <taxon>Fungi</taxon>
        <taxon>Fungi incertae sedis</taxon>
        <taxon>Mucoromycota</taxon>
        <taxon>Mucoromycotina</taxon>
        <taxon>Mucoromycetes</taxon>
        <taxon>Mucorales</taxon>
        <taxon>Mucorineae</taxon>
        <taxon>Mucoraceae</taxon>
        <taxon>Thamnidium</taxon>
    </lineage>
</organism>
<dbReference type="GO" id="GO:0009982">
    <property type="term" value="F:pseudouridine synthase activity"/>
    <property type="evidence" value="ECO:0007669"/>
    <property type="project" value="InterPro"/>
</dbReference>
<evidence type="ECO:0000313" key="6">
    <source>
        <dbReference type="Proteomes" id="UP000613177"/>
    </source>
</evidence>
<dbReference type="OrthoDB" id="424794at2759"/>
<keyword evidence="6" id="KW-1185">Reference proteome</keyword>
<evidence type="ECO:0000256" key="3">
    <source>
        <dbReference type="RuleBase" id="RU362028"/>
    </source>
</evidence>
<dbReference type="InterPro" id="IPR006225">
    <property type="entry name" value="PsdUridine_synth_RluC/D"/>
</dbReference>
<comment type="catalytic activity">
    <reaction evidence="3">
        <text>a uridine in RNA = a pseudouridine in RNA</text>
        <dbReference type="Rhea" id="RHEA:48348"/>
        <dbReference type="Rhea" id="RHEA-COMP:12068"/>
        <dbReference type="Rhea" id="RHEA-COMP:12069"/>
        <dbReference type="ChEBI" id="CHEBI:65314"/>
        <dbReference type="ChEBI" id="CHEBI:65315"/>
    </reaction>
</comment>
<protein>
    <recommendedName>
        <fullName evidence="3">Pseudouridine synthase</fullName>
        <ecNumber evidence="3">5.4.99.-</ecNumber>
    </recommendedName>
</protein>
<reference evidence="5" key="1">
    <citation type="submission" date="2021-01" db="EMBL/GenBank/DDBJ databases">
        <title>Metabolic potential, ecology and presence of endohyphal bacteria is reflected in genomic diversity of Mucoromycotina.</title>
        <authorList>
            <person name="Muszewska A."/>
            <person name="Okrasinska A."/>
            <person name="Steczkiewicz K."/>
            <person name="Drgas O."/>
            <person name="Orlowska M."/>
            <person name="Perlinska-Lenart U."/>
            <person name="Aleksandrzak-Piekarczyk T."/>
            <person name="Szatraj K."/>
            <person name="Zielenkiewicz U."/>
            <person name="Pilsyk S."/>
            <person name="Malc E."/>
            <person name="Mieczkowski P."/>
            <person name="Kruszewska J.S."/>
            <person name="Biernat P."/>
            <person name="Pawlowska J."/>
        </authorList>
    </citation>
    <scope>NUCLEOTIDE SEQUENCE</scope>
    <source>
        <strain evidence="5">WA0000018081</strain>
    </source>
</reference>
<sequence length="403" mass="46679">MLRSLLFQKSHSIFKPALVFQRWLQLDSKPKKGYTNIRKGNDLTTANYYFENGLRKVEPYFFSFEFYAKVRMYGSTVLDIFLREYRGRTERYYRHAIEKGFITVNQQPTTADTIIQHNDFISHAVHRHEPPVTDTPIEIIHEDDKLFVINKPASIQVHPSGRYRHNTVLHIMRTELNYNVLFPSNRLDRITSGLMLISKDAIEANRIGAEMRNGEIQKEYICRVTGEFPTEPIVCSEPIKQLAYIVNLNYVDAAGKSCTTLFERIAFNGRTSLVRCKPLTGRTHQIRVHLRYLGYPIANDPIYGYSTAWSDQLGEQHQQVVQKMIDTAPYDYMDDDPLNYNGLPRCQVCNVPVPQSDPIPAQLSLWLHAYKYSGKNWSFQTPTLPLWANDSFKQDDVIIPASF</sequence>
<comment type="caution">
    <text evidence="5">The sequence shown here is derived from an EMBL/GenBank/DDBJ whole genome shotgun (WGS) entry which is preliminary data.</text>
</comment>
<dbReference type="SUPFAM" id="SSF55120">
    <property type="entry name" value="Pseudouridine synthase"/>
    <property type="match status" value="1"/>
</dbReference>
<proteinExistence type="inferred from homology"/>
<comment type="similarity">
    <text evidence="3">Belongs to the pseudouridine synthase RluA family.</text>
</comment>
<dbReference type="InterPro" id="IPR050188">
    <property type="entry name" value="RluA_PseudoU_synthase"/>
</dbReference>
<dbReference type="GO" id="GO:0003723">
    <property type="term" value="F:RNA binding"/>
    <property type="evidence" value="ECO:0007669"/>
    <property type="project" value="UniProtKB-KW"/>
</dbReference>
<dbReference type="EMBL" id="JAEPRE010000092">
    <property type="protein sequence ID" value="KAG2233031.1"/>
    <property type="molecule type" value="Genomic_DNA"/>
</dbReference>
<accession>A0A8H7VSH9</accession>
<dbReference type="Pfam" id="PF00849">
    <property type="entry name" value="PseudoU_synth_2"/>
    <property type="match status" value="1"/>
</dbReference>
<keyword evidence="3" id="KW-0413">Isomerase</keyword>
<dbReference type="EC" id="5.4.99.-" evidence="3"/>
<keyword evidence="2" id="KW-0694">RNA-binding</keyword>
<dbReference type="AlphaFoldDB" id="A0A8H7VSH9"/>
<dbReference type="PANTHER" id="PTHR21600:SF40">
    <property type="entry name" value="PSEUDOURIDYLATE SYNTHASE RPUSD2"/>
    <property type="match status" value="1"/>
</dbReference>
<comment type="function">
    <text evidence="3">Responsible for synthesis of pseudouridine from uracil.</text>
</comment>
<evidence type="ECO:0000256" key="2">
    <source>
        <dbReference type="PROSITE-ProRule" id="PRU00182"/>
    </source>
</evidence>
<dbReference type="CDD" id="cd02557">
    <property type="entry name" value="PseudoU_synth_ScRIB2"/>
    <property type="match status" value="1"/>
</dbReference>
<evidence type="ECO:0000256" key="1">
    <source>
        <dbReference type="PIRSR" id="PIRSR606225-1"/>
    </source>
</evidence>
<gene>
    <name evidence="5" type="ORF">INT48_007607</name>
</gene>